<name>A0ABT7XCS4_9ACTN</name>
<reference evidence="1" key="1">
    <citation type="submission" date="2023-06" db="EMBL/GenBank/DDBJ databases">
        <authorList>
            <person name="Zeman M."/>
            <person name="Kubasova T."/>
            <person name="Jahodarova E."/>
            <person name="Nykrynova M."/>
            <person name="Rychlik I."/>
        </authorList>
    </citation>
    <scope>NUCLEOTIDE SEQUENCE</scope>
    <source>
        <strain evidence="1">176_SSukc20</strain>
    </source>
</reference>
<organism evidence="1 2">
    <name type="scientific">Collinsella ihumii</name>
    <dbReference type="NCBI Taxonomy" id="1720204"/>
    <lineage>
        <taxon>Bacteria</taxon>
        <taxon>Bacillati</taxon>
        <taxon>Actinomycetota</taxon>
        <taxon>Coriobacteriia</taxon>
        <taxon>Coriobacteriales</taxon>
        <taxon>Coriobacteriaceae</taxon>
        <taxon>Collinsella</taxon>
    </lineage>
</organism>
<reference evidence="1" key="2">
    <citation type="submission" date="2024-05" db="EMBL/GenBank/DDBJ databases">
        <title>Identification and characterization of horizontal gene transfer across gut microbiota members of farm animals based on homology search.</title>
        <authorList>
            <person name="Schwarzerova J."/>
            <person name="Nykrynova M."/>
            <person name="Jureckova K."/>
            <person name="Cejkova D."/>
            <person name="Rychlik I."/>
        </authorList>
    </citation>
    <scope>NUCLEOTIDE SEQUENCE</scope>
    <source>
        <strain evidence="1">176_SSukc20</strain>
    </source>
</reference>
<accession>A0ABT7XCS4</accession>
<comment type="caution">
    <text evidence="1">The sequence shown here is derived from an EMBL/GenBank/DDBJ whole genome shotgun (WGS) entry which is preliminary data.</text>
</comment>
<gene>
    <name evidence="1" type="ORF">QVN30_02665</name>
</gene>
<sequence>MAAINLLQSTAKAIVNLFSNEINVPGVSNTPYLGRTAHVSPKVSSEFGRLAC</sequence>
<dbReference type="Proteomes" id="UP001168435">
    <property type="component" value="Unassembled WGS sequence"/>
</dbReference>
<dbReference type="RefSeq" id="WP_154018717.1">
    <property type="nucleotide sequence ID" value="NZ_CABKVW010000003.1"/>
</dbReference>
<evidence type="ECO:0000313" key="1">
    <source>
        <dbReference type="EMBL" id="MDN0063207.1"/>
    </source>
</evidence>
<keyword evidence="2" id="KW-1185">Reference proteome</keyword>
<proteinExistence type="predicted"/>
<evidence type="ECO:0000313" key="2">
    <source>
        <dbReference type="Proteomes" id="UP001168435"/>
    </source>
</evidence>
<protein>
    <submittedName>
        <fullName evidence="1">Uncharacterized protein</fullName>
    </submittedName>
</protein>
<dbReference type="EMBL" id="JAUEIQ010000002">
    <property type="protein sequence ID" value="MDN0063207.1"/>
    <property type="molecule type" value="Genomic_DNA"/>
</dbReference>